<keyword evidence="7" id="KW-1185">Reference proteome</keyword>
<feature type="signal peptide" evidence="3">
    <location>
        <begin position="1"/>
        <end position="20"/>
    </location>
</feature>
<evidence type="ECO:0000313" key="6">
    <source>
        <dbReference type="EMBL" id="GAA0367354.1"/>
    </source>
</evidence>
<name>A0ABP3HCP1_9ALTE</name>
<evidence type="ECO:0000259" key="4">
    <source>
        <dbReference type="Pfam" id="PF00326"/>
    </source>
</evidence>
<sequence>MIKTTSLLLATMLMASQSMAQNNKFSAEDIFELEYASDVQISHDGGHIAYVRSGYDIMTDGHRSSVWLFDLDKQSNVPLLADGHQYSQPRWSPDGKKLAYVSDASGSRQLHLYWLDEDKSAVLTQLQKGVSDISWSPDGKWLAFTMDVPQGKSDYAKSVKRISKPKGAKWSEEPIIVDKVRYQADGRGLLEPAFKQVFVIPASGGTPRQLTQGEFQHYGPLAWRPDGQALLFSANFNPDWEYQTGEADIHQVDLQSGNITAVTQQPGSERQPMFSADGKYLTYLQEGNEPVPYNTSRVALLKWGEDSPKILTDKLDRSVDDVQWQGSRNLVIQYDDNGKRKLAELSLAGKLKELTDELSGTSLGRPYISGRFSLADNGAIAFTLGTAQRPADLGYLYKGKQRQLTALNDDLLSHKELGQVHEIEYASSFDGEKIQGWYITPPGFDPAQQYPLLLEIHGGPHLAYGPHFAAELQRYAAEGYVVFYANHRGSTSYGERFAMLLDGKYSSKEDFADHNSGVDALLAKGFIDKNNLFIAGGSAGGIATAYAIGLTDRFNAAAITKPVINWVSKVLTADSYLGQIRNQFPGMPWDNLEHYWQRSPLSLVGNVKTPSLIMTGEADRRTPISESEQFYQALKLQKVDTVLVRVPGAPHGIAGKPSRMIAKIEHTLAWFERYKK</sequence>
<evidence type="ECO:0000256" key="1">
    <source>
        <dbReference type="ARBA" id="ARBA00022801"/>
    </source>
</evidence>
<feature type="chain" id="PRO_5046931455" evidence="3">
    <location>
        <begin position="21"/>
        <end position="676"/>
    </location>
</feature>
<feature type="domain" description="Dipeptidylpeptidase IV N-terminal" evidence="5">
    <location>
        <begin position="194"/>
        <end position="282"/>
    </location>
</feature>
<keyword evidence="1" id="KW-0378">Hydrolase</keyword>
<comment type="caution">
    <text evidence="6">The sequence shown here is derived from an EMBL/GenBank/DDBJ whole genome shotgun (WGS) entry which is preliminary data.</text>
</comment>
<dbReference type="RefSeq" id="WP_343846607.1">
    <property type="nucleotide sequence ID" value="NZ_BAAAEI010000021.1"/>
</dbReference>
<keyword evidence="2" id="KW-0720">Serine protease</keyword>
<dbReference type="InterPro" id="IPR011659">
    <property type="entry name" value="WD40"/>
</dbReference>
<dbReference type="InterPro" id="IPR011042">
    <property type="entry name" value="6-blade_b-propeller_TolB-like"/>
</dbReference>
<keyword evidence="3" id="KW-0732">Signal</keyword>
<reference evidence="7" key="1">
    <citation type="journal article" date="2019" name="Int. J. Syst. Evol. Microbiol.">
        <title>The Global Catalogue of Microorganisms (GCM) 10K type strain sequencing project: providing services to taxonomists for standard genome sequencing and annotation.</title>
        <authorList>
            <consortium name="The Broad Institute Genomics Platform"/>
            <consortium name="The Broad Institute Genome Sequencing Center for Infectious Disease"/>
            <person name="Wu L."/>
            <person name="Ma J."/>
        </authorList>
    </citation>
    <scope>NUCLEOTIDE SEQUENCE [LARGE SCALE GENOMIC DNA]</scope>
    <source>
        <strain evidence="7">JCM 13378</strain>
    </source>
</reference>
<feature type="domain" description="Peptidase S9 prolyl oligopeptidase catalytic" evidence="4">
    <location>
        <begin position="466"/>
        <end position="674"/>
    </location>
</feature>
<dbReference type="SUPFAM" id="SSF82171">
    <property type="entry name" value="DPP6 N-terminal domain-like"/>
    <property type="match status" value="1"/>
</dbReference>
<gene>
    <name evidence="6" type="ORF">GCM10009092_34620</name>
</gene>
<evidence type="ECO:0000256" key="2">
    <source>
        <dbReference type="ARBA" id="ARBA00022825"/>
    </source>
</evidence>
<proteinExistence type="predicted"/>
<dbReference type="Proteomes" id="UP001501757">
    <property type="component" value="Unassembled WGS sequence"/>
</dbReference>
<dbReference type="Gene3D" id="3.40.50.1820">
    <property type="entry name" value="alpha/beta hydrolase"/>
    <property type="match status" value="1"/>
</dbReference>
<dbReference type="InterPro" id="IPR002469">
    <property type="entry name" value="Peptidase_S9B_N"/>
</dbReference>
<dbReference type="Pfam" id="PF00326">
    <property type="entry name" value="Peptidase_S9"/>
    <property type="match status" value="1"/>
</dbReference>
<dbReference type="EMBL" id="BAAAEI010000021">
    <property type="protein sequence ID" value="GAA0367354.1"/>
    <property type="molecule type" value="Genomic_DNA"/>
</dbReference>
<dbReference type="Gene3D" id="2.120.10.30">
    <property type="entry name" value="TolB, C-terminal domain"/>
    <property type="match status" value="2"/>
</dbReference>
<keyword evidence="2" id="KW-0645">Protease</keyword>
<dbReference type="PANTHER" id="PTHR42776:SF27">
    <property type="entry name" value="DIPEPTIDYL PEPTIDASE FAMILY MEMBER 6"/>
    <property type="match status" value="1"/>
</dbReference>
<dbReference type="Pfam" id="PF07676">
    <property type="entry name" value="PD40"/>
    <property type="match status" value="2"/>
</dbReference>
<dbReference type="PANTHER" id="PTHR42776">
    <property type="entry name" value="SERINE PEPTIDASE S9 FAMILY MEMBER"/>
    <property type="match status" value="1"/>
</dbReference>
<organism evidence="6 7">
    <name type="scientific">Bowmanella denitrificans</name>
    <dbReference type="NCBI Taxonomy" id="366582"/>
    <lineage>
        <taxon>Bacteria</taxon>
        <taxon>Pseudomonadati</taxon>
        <taxon>Pseudomonadota</taxon>
        <taxon>Gammaproteobacteria</taxon>
        <taxon>Alteromonadales</taxon>
        <taxon>Alteromonadaceae</taxon>
        <taxon>Bowmanella</taxon>
    </lineage>
</organism>
<evidence type="ECO:0000313" key="7">
    <source>
        <dbReference type="Proteomes" id="UP001501757"/>
    </source>
</evidence>
<dbReference type="SUPFAM" id="SSF53474">
    <property type="entry name" value="alpha/beta-Hydrolases"/>
    <property type="match status" value="1"/>
</dbReference>
<accession>A0ABP3HCP1</accession>
<protein>
    <submittedName>
        <fullName evidence="6">S9 family peptidase</fullName>
    </submittedName>
</protein>
<dbReference type="InterPro" id="IPR001375">
    <property type="entry name" value="Peptidase_S9_cat"/>
</dbReference>
<evidence type="ECO:0000259" key="5">
    <source>
        <dbReference type="Pfam" id="PF00930"/>
    </source>
</evidence>
<evidence type="ECO:0000256" key="3">
    <source>
        <dbReference type="SAM" id="SignalP"/>
    </source>
</evidence>
<dbReference type="InterPro" id="IPR029058">
    <property type="entry name" value="AB_hydrolase_fold"/>
</dbReference>
<dbReference type="Pfam" id="PF00930">
    <property type="entry name" value="DPPIV_N"/>
    <property type="match status" value="1"/>
</dbReference>